<name>W6RN83_9HYPH</name>
<accession>W6RN83</accession>
<dbReference type="Proteomes" id="UP000019443">
    <property type="component" value="Plasmid pLPU83d"/>
</dbReference>
<evidence type="ECO:0000313" key="2">
    <source>
        <dbReference type="Proteomes" id="UP000019443"/>
    </source>
</evidence>
<evidence type="ECO:0000313" key="1">
    <source>
        <dbReference type="EMBL" id="CDM62209.1"/>
    </source>
</evidence>
<geneLocation type="plasmid" evidence="1 2">
    <name>pLPU83d</name>
</geneLocation>
<proteinExistence type="predicted"/>
<dbReference type="EMBL" id="HG916855">
    <property type="protein sequence ID" value="CDM62209.1"/>
    <property type="molecule type" value="Genomic_DNA"/>
</dbReference>
<dbReference type="AlphaFoldDB" id="W6RN83"/>
<keyword evidence="2" id="KW-1185">Reference proteome</keyword>
<dbReference type="PATRIC" id="fig|348824.6.peg.6508"/>
<protein>
    <submittedName>
        <fullName evidence="1">Uncharacterized protein</fullName>
    </submittedName>
</protein>
<reference evidence="1" key="1">
    <citation type="submission" date="2013-11" db="EMBL/GenBank/DDBJ databases">
        <title>Draft genome sequence of the broad-host-range Rhizobium sp. LPU83 strain, a member of the low-genetic diversity Oregon-like Rhizobium sp. group.</title>
        <authorList>
            <person name="Wibberg D."/>
            <person name="Puehler A."/>
            <person name="Schlueter A."/>
        </authorList>
    </citation>
    <scope>NUCLEOTIDE SEQUENCE [LARGE SCALE GENOMIC DNA]</scope>
    <source>
        <strain evidence="1">LPU83</strain>
        <plasmid evidence="1">pLPU83d</plasmid>
    </source>
</reference>
<keyword evidence="1" id="KW-0614">Plasmid</keyword>
<dbReference type="KEGG" id="rhl:LPU83_pLPU83d_0839"/>
<dbReference type="HOGENOM" id="CLU_2919662_0_0_5"/>
<organism evidence="1 2">
    <name type="scientific">Rhizobium favelukesii</name>
    <dbReference type="NCBI Taxonomy" id="348824"/>
    <lineage>
        <taxon>Bacteria</taxon>
        <taxon>Pseudomonadati</taxon>
        <taxon>Pseudomonadota</taxon>
        <taxon>Alphaproteobacteria</taxon>
        <taxon>Hyphomicrobiales</taxon>
        <taxon>Rhizobiaceae</taxon>
        <taxon>Rhizobium/Agrobacterium group</taxon>
        <taxon>Rhizobium</taxon>
    </lineage>
</organism>
<gene>
    <name evidence="1" type="ORF">LPU83_pLPU83d_0839</name>
</gene>
<sequence length="61" mass="7116">MLLAWFGEVPTFHDAEIISLSLSRTGASEVEIHGWIVTDGVDPNGYDRPCRFRRRRIDNRW</sequence>